<evidence type="ECO:0008006" key="6">
    <source>
        <dbReference type="Google" id="ProtNLM"/>
    </source>
</evidence>
<proteinExistence type="predicted"/>
<organism evidence="3 5">
    <name type="scientific">Pseudomonas aylmerensis</name>
    <dbReference type="NCBI Taxonomy" id="1869229"/>
    <lineage>
        <taxon>Bacteria</taxon>
        <taxon>Pseudomonadati</taxon>
        <taxon>Pseudomonadota</taxon>
        <taxon>Gammaproteobacteria</taxon>
        <taxon>Pseudomonadales</taxon>
        <taxon>Pseudomonadaceae</taxon>
        <taxon>Pseudomonas</taxon>
    </lineage>
</organism>
<evidence type="ECO:0000313" key="3">
    <source>
        <dbReference type="EMBL" id="PTC29552.1"/>
    </source>
</evidence>
<dbReference type="Proteomes" id="UP000240571">
    <property type="component" value="Unassembled WGS sequence"/>
</dbReference>
<evidence type="ECO:0000256" key="1">
    <source>
        <dbReference type="SAM" id="SignalP"/>
    </source>
</evidence>
<feature type="signal peptide" evidence="1">
    <location>
        <begin position="1"/>
        <end position="19"/>
    </location>
</feature>
<dbReference type="PROSITE" id="PS51257">
    <property type="entry name" value="PROKAR_LIPOPROTEIN"/>
    <property type="match status" value="1"/>
</dbReference>
<dbReference type="Proteomes" id="UP000095081">
    <property type="component" value="Unassembled WGS sequence"/>
</dbReference>
<reference evidence="2 4" key="1">
    <citation type="submission" date="2016-06" db="EMBL/GenBank/DDBJ databases">
        <title>Draft genome sequence of Pseudomonas sp. S1E40, a novel strain antagonistic activity to fungal plant pathogen.</title>
        <authorList>
            <person name="Tambong J.T."/>
            <person name="Tchagang C."/>
            <person name="Xu R."/>
        </authorList>
    </citation>
    <scope>NUCLEOTIDE SEQUENCE [LARGE SCALE GENOMIC DNA]</scope>
    <source>
        <strain evidence="2 4">S1E40</strain>
    </source>
</reference>
<dbReference type="EMBL" id="MAUE01000041">
    <property type="protein sequence ID" value="OCW20966.1"/>
    <property type="molecule type" value="Genomic_DNA"/>
</dbReference>
<evidence type="ECO:0000313" key="5">
    <source>
        <dbReference type="Proteomes" id="UP000240571"/>
    </source>
</evidence>
<gene>
    <name evidence="2" type="ORF">BBG20_25365</name>
    <name evidence="3" type="ORF">C9382_11555</name>
</gene>
<dbReference type="EMBL" id="PYWW01000026">
    <property type="protein sequence ID" value="PTC29552.1"/>
    <property type="molecule type" value="Genomic_DNA"/>
</dbReference>
<dbReference type="OrthoDB" id="6976319at2"/>
<comment type="caution">
    <text evidence="3">The sequence shown here is derived from an EMBL/GenBank/DDBJ whole genome shotgun (WGS) entry which is preliminary data.</text>
</comment>
<keyword evidence="1" id="KW-0732">Signal</keyword>
<accession>A0A2T4G1R8</accession>
<reference evidence="3 5" key="2">
    <citation type="submission" date="2018-03" db="EMBL/GenBank/DDBJ databases">
        <title>Diversity of bacteria associated with corn roots inoculated with woodland soils in Canada, and Description of Pseudomonas aylmerense sp. nov.</title>
        <authorList>
            <person name="Tambong J.T."/>
            <person name="Xu R."/>
            <person name="Tchagang C."/>
        </authorList>
    </citation>
    <scope>NUCLEOTIDE SEQUENCE [LARGE SCALE GENOMIC DNA]</scope>
    <source>
        <strain evidence="3 5">S1E44</strain>
    </source>
</reference>
<name>A0A2T4G1R8_9PSED</name>
<protein>
    <recommendedName>
        <fullName evidence="6">Lipoprotein</fullName>
    </recommendedName>
</protein>
<evidence type="ECO:0000313" key="2">
    <source>
        <dbReference type="EMBL" id="OCW20966.1"/>
    </source>
</evidence>
<dbReference type="AlphaFoldDB" id="A0A2T4G1R8"/>
<keyword evidence="4" id="KW-1185">Reference proteome</keyword>
<dbReference type="RefSeq" id="WP_065908323.1">
    <property type="nucleotide sequence ID" value="NZ_MAUE01000041.1"/>
</dbReference>
<evidence type="ECO:0000313" key="4">
    <source>
        <dbReference type="Proteomes" id="UP000095081"/>
    </source>
</evidence>
<sequence length="133" mass="14510">MLAKHIRAFSMLGFSLALAGCIHYEHQSAEGKPADQVAVIQQFDKHLTITRIDNNGTLFWLGRQNEYRLGAGTHTLQATWSIGEGRTAPLATTVSLVGGRTYGLYGEASKGRWSYDIRDVETGQSATVKAPSN</sequence>
<feature type="chain" id="PRO_5015525525" description="Lipoprotein" evidence="1">
    <location>
        <begin position="20"/>
        <end position="133"/>
    </location>
</feature>